<reference evidence="2 3" key="1">
    <citation type="submission" date="2019-07" db="EMBL/GenBank/DDBJ databases">
        <title>Whole genome shotgun sequence of Reyranella soli NBRC 108950.</title>
        <authorList>
            <person name="Hosoyama A."/>
            <person name="Uohara A."/>
            <person name="Ohji S."/>
            <person name="Ichikawa N."/>
        </authorList>
    </citation>
    <scope>NUCLEOTIDE SEQUENCE [LARGE SCALE GENOMIC DNA]</scope>
    <source>
        <strain evidence="2 3">NBRC 108950</strain>
    </source>
</reference>
<keyword evidence="3" id="KW-1185">Reference proteome</keyword>
<evidence type="ECO:0000256" key="1">
    <source>
        <dbReference type="SAM" id="MobiDB-lite"/>
    </source>
</evidence>
<name>A0A512N380_9HYPH</name>
<accession>A0A512N380</accession>
<feature type="region of interest" description="Disordered" evidence="1">
    <location>
        <begin position="74"/>
        <end position="113"/>
    </location>
</feature>
<comment type="caution">
    <text evidence="2">The sequence shown here is derived from an EMBL/GenBank/DDBJ whole genome shotgun (WGS) entry which is preliminary data.</text>
</comment>
<proteinExistence type="predicted"/>
<feature type="compositionally biased region" description="Polar residues" evidence="1">
    <location>
        <begin position="88"/>
        <end position="99"/>
    </location>
</feature>
<dbReference type="Proteomes" id="UP000321058">
    <property type="component" value="Unassembled WGS sequence"/>
</dbReference>
<evidence type="ECO:0000313" key="3">
    <source>
        <dbReference type="Proteomes" id="UP000321058"/>
    </source>
</evidence>
<protein>
    <submittedName>
        <fullName evidence="2">Uncharacterized protein</fullName>
    </submittedName>
</protein>
<dbReference type="EMBL" id="BKAJ01000004">
    <property type="protein sequence ID" value="GEP53051.1"/>
    <property type="molecule type" value="Genomic_DNA"/>
</dbReference>
<organism evidence="2 3">
    <name type="scientific">Reyranella soli</name>
    <dbReference type="NCBI Taxonomy" id="1230389"/>
    <lineage>
        <taxon>Bacteria</taxon>
        <taxon>Pseudomonadati</taxon>
        <taxon>Pseudomonadota</taxon>
        <taxon>Alphaproteobacteria</taxon>
        <taxon>Hyphomicrobiales</taxon>
        <taxon>Reyranellaceae</taxon>
        <taxon>Reyranella</taxon>
    </lineage>
</organism>
<gene>
    <name evidence="2" type="ORF">RSO01_02170</name>
</gene>
<evidence type="ECO:0000313" key="2">
    <source>
        <dbReference type="EMBL" id="GEP53051.1"/>
    </source>
</evidence>
<dbReference type="AlphaFoldDB" id="A0A512N380"/>
<sequence length="113" mass="13054">MDEDLERLSREELIFEVKRLRAGIREHRDSSGHDLCWHHPQLWGLLPEPIKPEIAVPPWPKFLRGCVKYRESLDRQRPDAPVYDQEFSDSSGPRASSSLKNHERAGGSRSGRP</sequence>